<evidence type="ECO:0000256" key="6">
    <source>
        <dbReference type="ARBA" id="ARBA00022859"/>
    </source>
</evidence>
<protein>
    <recommendedName>
        <fullName evidence="2">T-cell surface glycoprotein CD3 epsilon chain</fullName>
    </recommendedName>
</protein>
<dbReference type="OMA" id="RVVLTCP"/>
<evidence type="ECO:0000313" key="17">
    <source>
        <dbReference type="Proteomes" id="UP000008672"/>
    </source>
</evidence>
<evidence type="ECO:0000256" key="8">
    <source>
        <dbReference type="ARBA" id="ARBA00023136"/>
    </source>
</evidence>
<keyword evidence="10" id="KW-0393">Immunoglobulin domain</keyword>
<evidence type="ECO:0000256" key="13">
    <source>
        <dbReference type="SAM" id="Phobius"/>
    </source>
</evidence>
<dbReference type="GO" id="GO:0004888">
    <property type="term" value="F:transmembrane signaling receptor activity"/>
    <property type="evidence" value="ECO:0007669"/>
    <property type="project" value="InterPro"/>
</dbReference>
<dbReference type="EMBL" id="AFYH01011927">
    <property type="status" value="NOT_ANNOTATED_CDS"/>
    <property type="molecule type" value="Genomic_DNA"/>
</dbReference>
<dbReference type="FunCoup" id="M3XJR7">
    <property type="interactions" value="198"/>
</dbReference>
<accession>M3XJR7</accession>
<dbReference type="AlphaFoldDB" id="M3XJR7"/>
<name>M3XJR7_LATCH</name>
<evidence type="ECO:0000256" key="5">
    <source>
        <dbReference type="ARBA" id="ARBA00022729"/>
    </source>
</evidence>
<evidence type="ECO:0000256" key="3">
    <source>
        <dbReference type="ARBA" id="ARBA00022475"/>
    </source>
</evidence>
<evidence type="ECO:0000256" key="1">
    <source>
        <dbReference type="ARBA" id="ARBA00004251"/>
    </source>
</evidence>
<dbReference type="EMBL" id="AFYH01011926">
    <property type="status" value="NOT_ANNOTATED_CDS"/>
    <property type="molecule type" value="Genomic_DNA"/>
</dbReference>
<dbReference type="EMBL" id="AFYH01011928">
    <property type="status" value="NOT_ANNOTATED_CDS"/>
    <property type="molecule type" value="Genomic_DNA"/>
</dbReference>
<organism evidence="16 17">
    <name type="scientific">Latimeria chalumnae</name>
    <name type="common">Coelacanth</name>
    <dbReference type="NCBI Taxonomy" id="7897"/>
    <lineage>
        <taxon>Eukaryota</taxon>
        <taxon>Metazoa</taxon>
        <taxon>Chordata</taxon>
        <taxon>Craniata</taxon>
        <taxon>Vertebrata</taxon>
        <taxon>Euteleostomi</taxon>
        <taxon>Coelacanthiformes</taxon>
        <taxon>Coelacanthidae</taxon>
        <taxon>Latimeria</taxon>
    </lineage>
</organism>
<dbReference type="GO" id="GO:0009897">
    <property type="term" value="C:external side of plasma membrane"/>
    <property type="evidence" value="ECO:0007669"/>
    <property type="project" value="TreeGrafter"/>
</dbReference>
<dbReference type="Ensembl" id="ENSLACT00000025930.1">
    <property type="protein sequence ID" value="ENSLACP00000022973.1"/>
    <property type="gene ID" value="ENSLACG00000018232.2"/>
</dbReference>
<gene>
    <name evidence="16" type="primary">CD3E</name>
</gene>
<dbReference type="PROSITE" id="PS50835">
    <property type="entry name" value="IG_LIKE"/>
    <property type="match status" value="1"/>
</dbReference>
<evidence type="ECO:0000256" key="12">
    <source>
        <dbReference type="SAM" id="MobiDB-lite"/>
    </source>
</evidence>
<dbReference type="EMBL" id="AFYH01011925">
    <property type="status" value="NOT_ANNOTATED_CDS"/>
    <property type="molecule type" value="Genomic_DNA"/>
</dbReference>
<dbReference type="InterPro" id="IPR013783">
    <property type="entry name" value="Ig-like_fold"/>
</dbReference>
<dbReference type="Pfam" id="PF16681">
    <property type="entry name" value="Ig_5"/>
    <property type="match status" value="1"/>
</dbReference>
<sequence length="191" mass="21558">MRQTVLLCAAVFTIAFLGVSKTQETEGEDQNQEKPTVKVEVSGTTVTLTCPTDYIKWKKDDKELPKELSEANKLEIKNFNDDNNGYYGCSKESSNHTIYVKAKVCENCVKLDVMALVGIIVADLMITFGVILTVYYCTKNRKGRGAPAATPNRPKAYNKPRKEDRPPPIPNPDYEPIRRGQRDVYSDLKKY</sequence>
<feature type="compositionally biased region" description="Basic and acidic residues" evidence="12">
    <location>
        <begin position="175"/>
        <end position="191"/>
    </location>
</feature>
<comment type="subcellular location">
    <subcellularLocation>
        <location evidence="1">Cell membrane</location>
        <topology evidence="1">Single-pass type I membrane protein</topology>
    </subcellularLocation>
</comment>
<reference evidence="16" key="2">
    <citation type="submission" date="2025-08" db="UniProtKB">
        <authorList>
            <consortium name="Ensembl"/>
        </authorList>
    </citation>
    <scope>IDENTIFICATION</scope>
</reference>
<evidence type="ECO:0000256" key="11">
    <source>
        <dbReference type="ARBA" id="ARBA00049718"/>
    </source>
</evidence>
<evidence type="ECO:0000256" key="7">
    <source>
        <dbReference type="ARBA" id="ARBA00022989"/>
    </source>
</evidence>
<comment type="subunit">
    <text evidence="11">The TCR-CD3 complex is composed of a CD3D/CD3E and a CD3G/CD3E heterodimers that preferentially associate with TCRalpha and TCRbeta, respectively, to form TCRalpha/CD3E/CD3G and TCRbeta/CD3G/CD3E trimers. In turn, the hexamer interacts with CD3Z homodimer to form the TCR-CD3 complex. Alternatively, TCRalpha and TCRbeta can be replaced by TCRgamma and TCRdelta. Interacts with CD6. Interacts (via Proline-rich sequence) with NCK1; the interaction is ligand dependent but independent of tyrosine kinase activation.</text>
</comment>
<dbReference type="STRING" id="7897.ENSLACP00000022973"/>
<dbReference type="InParanoid" id="M3XJR7"/>
<keyword evidence="9" id="KW-0675">Receptor</keyword>
<dbReference type="PROSITE" id="PS51055">
    <property type="entry name" value="ITAM_1"/>
    <property type="match status" value="1"/>
</dbReference>
<keyword evidence="5 14" id="KW-0732">Signal</keyword>
<evidence type="ECO:0000256" key="2">
    <source>
        <dbReference type="ARBA" id="ARBA00021773"/>
    </source>
</evidence>
<evidence type="ECO:0000256" key="14">
    <source>
        <dbReference type="SAM" id="SignalP"/>
    </source>
</evidence>
<keyword evidence="17" id="KW-1185">Reference proteome</keyword>
<dbReference type="GO" id="GO:0007166">
    <property type="term" value="P:cell surface receptor signaling pathway"/>
    <property type="evidence" value="ECO:0007669"/>
    <property type="project" value="InterPro"/>
</dbReference>
<dbReference type="InterPro" id="IPR036179">
    <property type="entry name" value="Ig-like_dom_sf"/>
</dbReference>
<reference evidence="16" key="3">
    <citation type="submission" date="2025-09" db="UniProtKB">
        <authorList>
            <consortium name="Ensembl"/>
        </authorList>
    </citation>
    <scope>IDENTIFICATION</scope>
</reference>
<keyword evidence="4 13" id="KW-0812">Transmembrane</keyword>
<dbReference type="InterPro" id="IPR007110">
    <property type="entry name" value="Ig-like_dom"/>
</dbReference>
<dbReference type="SMART" id="SM00408">
    <property type="entry name" value="IGc2"/>
    <property type="match status" value="1"/>
</dbReference>
<dbReference type="InterPro" id="IPR015484">
    <property type="entry name" value="CD3_esu/gsu/dsu"/>
</dbReference>
<dbReference type="Proteomes" id="UP000008672">
    <property type="component" value="Unassembled WGS sequence"/>
</dbReference>
<feature type="domain" description="Ig-like" evidence="15">
    <location>
        <begin position="9"/>
        <end position="105"/>
    </location>
</feature>
<dbReference type="eggNOG" id="ENOG502S8KB">
    <property type="taxonomic scope" value="Eukaryota"/>
</dbReference>
<dbReference type="GeneTree" id="ENSGT00940000153312"/>
<reference evidence="17" key="1">
    <citation type="submission" date="2011-08" db="EMBL/GenBank/DDBJ databases">
        <title>The draft genome of Latimeria chalumnae.</title>
        <authorList>
            <person name="Di Palma F."/>
            <person name="Alfoldi J."/>
            <person name="Johnson J."/>
            <person name="Berlin A."/>
            <person name="Gnerre S."/>
            <person name="Jaffe D."/>
            <person name="MacCallum I."/>
            <person name="Young S."/>
            <person name="Walker B.J."/>
            <person name="Lander E."/>
            <person name="Lindblad-Toh K."/>
        </authorList>
    </citation>
    <scope>NUCLEOTIDE SEQUENCE [LARGE SCALE GENOMIC DNA]</scope>
    <source>
        <strain evidence="17">Wild caught</strain>
    </source>
</reference>
<evidence type="ECO:0000256" key="9">
    <source>
        <dbReference type="ARBA" id="ARBA00023170"/>
    </source>
</evidence>
<proteinExistence type="predicted"/>
<dbReference type="GO" id="GO:0045059">
    <property type="term" value="P:positive thymic T cell selection"/>
    <property type="evidence" value="ECO:0007669"/>
    <property type="project" value="TreeGrafter"/>
</dbReference>
<dbReference type="InterPro" id="IPR003598">
    <property type="entry name" value="Ig_sub2"/>
</dbReference>
<dbReference type="InterPro" id="IPR003110">
    <property type="entry name" value="Phos_immunorcpt_sig_ITAM"/>
</dbReference>
<dbReference type="HOGENOM" id="CLU_117945_0_0_1"/>
<evidence type="ECO:0000313" key="16">
    <source>
        <dbReference type="Ensembl" id="ENSLACP00000022973.1"/>
    </source>
</evidence>
<dbReference type="PANTHER" id="PTHR10570">
    <property type="entry name" value="T-CELL SURFACE GLYCOPROTEIN CD3 GAMMA CHAIN / DELTA CHAIN"/>
    <property type="match status" value="1"/>
</dbReference>
<evidence type="ECO:0000256" key="4">
    <source>
        <dbReference type="ARBA" id="ARBA00022692"/>
    </source>
</evidence>
<dbReference type="Gene3D" id="2.60.40.10">
    <property type="entry name" value="Immunoglobulins"/>
    <property type="match status" value="1"/>
</dbReference>
<keyword evidence="3" id="KW-1003">Cell membrane</keyword>
<dbReference type="PANTHER" id="PTHR10570:SF9">
    <property type="entry name" value="T-CELL SURFACE GLYCOPROTEIN CD3 EPSILON CHAIN"/>
    <property type="match status" value="1"/>
</dbReference>
<dbReference type="SUPFAM" id="SSF48726">
    <property type="entry name" value="Immunoglobulin"/>
    <property type="match status" value="1"/>
</dbReference>
<evidence type="ECO:0000256" key="10">
    <source>
        <dbReference type="ARBA" id="ARBA00023319"/>
    </source>
</evidence>
<feature type="transmembrane region" description="Helical" evidence="13">
    <location>
        <begin position="113"/>
        <end position="137"/>
    </location>
</feature>
<keyword evidence="6" id="KW-0391">Immunity</keyword>
<keyword evidence="7 13" id="KW-1133">Transmembrane helix</keyword>
<feature type="chain" id="PRO_5004043542" description="T-cell surface glycoprotein CD3 epsilon chain" evidence="14">
    <location>
        <begin position="23"/>
        <end position="191"/>
    </location>
</feature>
<feature type="region of interest" description="Disordered" evidence="12">
    <location>
        <begin position="142"/>
        <end position="191"/>
    </location>
</feature>
<dbReference type="GO" id="GO:0042105">
    <property type="term" value="C:alpha-beta T cell receptor complex"/>
    <property type="evidence" value="ECO:0007669"/>
    <property type="project" value="TreeGrafter"/>
</dbReference>
<keyword evidence="8 13" id="KW-0472">Membrane</keyword>
<evidence type="ECO:0000259" key="15">
    <source>
        <dbReference type="PROSITE" id="PS50835"/>
    </source>
</evidence>
<feature type="signal peptide" evidence="14">
    <location>
        <begin position="1"/>
        <end position="22"/>
    </location>
</feature>